<evidence type="ECO:0000256" key="3">
    <source>
        <dbReference type="ARBA" id="ARBA00023272"/>
    </source>
</evidence>
<dbReference type="Pfam" id="PF05361">
    <property type="entry name" value="PP1_inhibitor"/>
    <property type="match status" value="1"/>
</dbReference>
<dbReference type="Gene3D" id="1.10.150.220">
    <property type="entry name" value="CPI-17"/>
    <property type="match status" value="1"/>
</dbReference>
<evidence type="ECO:0000256" key="1">
    <source>
        <dbReference type="ARBA" id="ARBA00005483"/>
    </source>
</evidence>
<name>A0A7R9P875_TIMCA</name>
<dbReference type="AlphaFoldDB" id="A0A7R9P875"/>
<dbReference type="InterPro" id="IPR036658">
    <property type="entry name" value="CPI-17_sf"/>
</dbReference>
<dbReference type="EMBL" id="OE181453">
    <property type="protein sequence ID" value="CAD7573165.1"/>
    <property type="molecule type" value="Genomic_DNA"/>
</dbReference>
<dbReference type="GO" id="GO:0005737">
    <property type="term" value="C:cytoplasm"/>
    <property type="evidence" value="ECO:0007669"/>
    <property type="project" value="InterPro"/>
</dbReference>
<dbReference type="SUPFAM" id="SSF81790">
    <property type="entry name" value="Myosin phosphatase inhibitor 17kDa protein, CPI-17"/>
    <property type="match status" value="1"/>
</dbReference>
<reference evidence="4" key="1">
    <citation type="submission" date="2020-11" db="EMBL/GenBank/DDBJ databases">
        <authorList>
            <person name="Tran Van P."/>
        </authorList>
    </citation>
    <scope>NUCLEOTIDE SEQUENCE</scope>
</reference>
<keyword evidence="3" id="KW-0650">Protein phosphatase inhibitor</keyword>
<dbReference type="GO" id="GO:0004865">
    <property type="term" value="F:protein serine/threonine phosphatase inhibitor activity"/>
    <property type="evidence" value="ECO:0007669"/>
    <property type="project" value="TreeGrafter"/>
</dbReference>
<evidence type="ECO:0000256" key="2">
    <source>
        <dbReference type="ARBA" id="ARBA00022553"/>
    </source>
</evidence>
<comment type="similarity">
    <text evidence="1">Belongs to the PP1 inhibitor family.</text>
</comment>
<proteinExistence type="inferred from homology"/>
<sequence length="197" mass="22080">MPMSCYRVVMSNVPALLQSTAAMECGLFSNSGSPSPVITEVPSRAGSGRSPAKSGLHVNFNEKGLEVKERREKFLTAKYGTHQMSLIRKRLAVEMWLYDELQKLYESSDTTKSREVEVDIDELLDMDSDDRRRRHLQELLADAKKSPHEVKNIWRLKLVKGELIYPLSALVPSSGRANVTIEGTGTYSIPQSISSYC</sequence>
<organism evidence="4">
    <name type="scientific">Timema californicum</name>
    <name type="common">California timema</name>
    <name type="synonym">Walking stick</name>
    <dbReference type="NCBI Taxonomy" id="61474"/>
    <lineage>
        <taxon>Eukaryota</taxon>
        <taxon>Metazoa</taxon>
        <taxon>Ecdysozoa</taxon>
        <taxon>Arthropoda</taxon>
        <taxon>Hexapoda</taxon>
        <taxon>Insecta</taxon>
        <taxon>Pterygota</taxon>
        <taxon>Neoptera</taxon>
        <taxon>Polyneoptera</taxon>
        <taxon>Phasmatodea</taxon>
        <taxon>Timematodea</taxon>
        <taxon>Timematoidea</taxon>
        <taxon>Timematidae</taxon>
        <taxon>Timema</taxon>
    </lineage>
</organism>
<evidence type="ECO:0000313" key="4">
    <source>
        <dbReference type="EMBL" id="CAD7573165.1"/>
    </source>
</evidence>
<gene>
    <name evidence="4" type="ORF">TCMB3V08_LOCUS5805</name>
</gene>
<dbReference type="InterPro" id="IPR008025">
    <property type="entry name" value="CPI-17"/>
</dbReference>
<dbReference type="PANTHER" id="PTHR16188:SF14">
    <property type="entry name" value="GEO07393P1"/>
    <property type="match status" value="1"/>
</dbReference>
<keyword evidence="2" id="KW-0597">Phosphoprotein</keyword>
<dbReference type="PANTHER" id="PTHR16188">
    <property type="entry name" value="PROTEIN PHOSPHATASE 1 INHIBITOR POTENTIATED BY PROTEIN KINASE C"/>
    <property type="match status" value="1"/>
</dbReference>
<protein>
    <submittedName>
        <fullName evidence="4">(California timema) hypothetical protein</fullName>
    </submittedName>
</protein>
<accession>A0A7R9P875</accession>